<keyword evidence="1" id="KW-0732">Signal</keyword>
<dbReference type="EMBL" id="LAQL01000030">
    <property type="protein sequence ID" value="KLN58879.1"/>
    <property type="molecule type" value="Genomic_DNA"/>
</dbReference>
<reference evidence="2 3" key="1">
    <citation type="submission" date="2015-03" db="EMBL/GenBank/DDBJ databases">
        <title>Genome Sequence of Kiloniella spongiae MEBiC09566, isolated from a marine sponge.</title>
        <authorList>
            <person name="Shao Z."/>
            <person name="Wang L."/>
            <person name="Li X."/>
        </authorList>
    </citation>
    <scope>NUCLEOTIDE SEQUENCE [LARGE SCALE GENOMIC DNA]</scope>
    <source>
        <strain evidence="2 3">MEBiC09566</strain>
    </source>
</reference>
<accession>A0A0H2M8P8</accession>
<organism evidence="2 3">
    <name type="scientific">Kiloniella spongiae</name>
    <dbReference type="NCBI Taxonomy" id="1489064"/>
    <lineage>
        <taxon>Bacteria</taxon>
        <taxon>Pseudomonadati</taxon>
        <taxon>Pseudomonadota</taxon>
        <taxon>Alphaproteobacteria</taxon>
        <taxon>Rhodospirillales</taxon>
        <taxon>Kiloniellaceae</taxon>
        <taxon>Kiloniella</taxon>
    </lineage>
</organism>
<feature type="signal peptide" evidence="1">
    <location>
        <begin position="1"/>
        <end position="22"/>
    </location>
</feature>
<protein>
    <recommendedName>
        <fullName evidence="4">Argininosuccinate lyase</fullName>
    </recommendedName>
</protein>
<comment type="caution">
    <text evidence="2">The sequence shown here is derived from an EMBL/GenBank/DDBJ whole genome shotgun (WGS) entry which is preliminary data.</text>
</comment>
<dbReference type="Proteomes" id="UP000035444">
    <property type="component" value="Unassembled WGS sequence"/>
</dbReference>
<gene>
    <name evidence="2" type="ORF">WH96_20640</name>
</gene>
<evidence type="ECO:0000313" key="3">
    <source>
        <dbReference type="Proteomes" id="UP000035444"/>
    </source>
</evidence>
<dbReference type="AlphaFoldDB" id="A0A0H2M8P8"/>
<proteinExistence type="predicted"/>
<dbReference type="RefSeq" id="WP_047766147.1">
    <property type="nucleotide sequence ID" value="NZ_LAQL01000030.1"/>
</dbReference>
<evidence type="ECO:0000256" key="1">
    <source>
        <dbReference type="SAM" id="SignalP"/>
    </source>
</evidence>
<evidence type="ECO:0000313" key="2">
    <source>
        <dbReference type="EMBL" id="KLN58879.1"/>
    </source>
</evidence>
<name>A0A0H2M8P8_9PROT</name>
<keyword evidence="3" id="KW-1185">Reference proteome</keyword>
<sequence length="107" mass="11803">MKNCITTMAFTFSLLWATNSVAEDLEFLLVNESNSPVVAFYVSPSNSGVWESDLMEGGFLAPNYEIDVLIGDGLATCVYDIRADFKDGETVEDYGLDLCELGSYTFE</sequence>
<feature type="chain" id="PRO_5002597051" description="Argininosuccinate lyase" evidence="1">
    <location>
        <begin position="23"/>
        <end position="107"/>
    </location>
</feature>
<evidence type="ECO:0008006" key="4">
    <source>
        <dbReference type="Google" id="ProtNLM"/>
    </source>
</evidence>